<dbReference type="EMBL" id="BMAW01067963">
    <property type="protein sequence ID" value="GFT62157.1"/>
    <property type="molecule type" value="Genomic_DNA"/>
</dbReference>
<accession>A0A8X6TVV5</accession>
<protein>
    <submittedName>
        <fullName evidence="1">Uncharacterized protein</fullName>
    </submittedName>
</protein>
<dbReference type="Proteomes" id="UP000887013">
    <property type="component" value="Unassembled WGS sequence"/>
</dbReference>
<gene>
    <name evidence="1" type="ORF">NPIL_490581</name>
</gene>
<organism evidence="1 2">
    <name type="scientific">Nephila pilipes</name>
    <name type="common">Giant wood spider</name>
    <name type="synonym">Nephila maculata</name>
    <dbReference type="NCBI Taxonomy" id="299642"/>
    <lineage>
        <taxon>Eukaryota</taxon>
        <taxon>Metazoa</taxon>
        <taxon>Ecdysozoa</taxon>
        <taxon>Arthropoda</taxon>
        <taxon>Chelicerata</taxon>
        <taxon>Arachnida</taxon>
        <taxon>Araneae</taxon>
        <taxon>Araneomorphae</taxon>
        <taxon>Entelegynae</taxon>
        <taxon>Araneoidea</taxon>
        <taxon>Nephilidae</taxon>
        <taxon>Nephila</taxon>
    </lineage>
</organism>
<proteinExistence type="predicted"/>
<reference evidence="1" key="1">
    <citation type="submission" date="2020-08" db="EMBL/GenBank/DDBJ databases">
        <title>Multicomponent nature underlies the extraordinary mechanical properties of spider dragline silk.</title>
        <authorList>
            <person name="Kono N."/>
            <person name="Nakamura H."/>
            <person name="Mori M."/>
            <person name="Yoshida Y."/>
            <person name="Ohtoshi R."/>
            <person name="Malay A.D."/>
            <person name="Moran D.A.P."/>
            <person name="Tomita M."/>
            <person name="Numata K."/>
            <person name="Arakawa K."/>
        </authorList>
    </citation>
    <scope>NUCLEOTIDE SEQUENCE</scope>
</reference>
<sequence length="74" mass="8506">MGVNLSSGLYGDGKTELCRSKNGRIQPENIFRAKVQCQRRLIPEVPACPCRLCFYFKEERGSENKPHFQKKDSD</sequence>
<evidence type="ECO:0000313" key="2">
    <source>
        <dbReference type="Proteomes" id="UP000887013"/>
    </source>
</evidence>
<comment type="caution">
    <text evidence="1">The sequence shown here is derived from an EMBL/GenBank/DDBJ whole genome shotgun (WGS) entry which is preliminary data.</text>
</comment>
<keyword evidence="2" id="KW-1185">Reference proteome</keyword>
<evidence type="ECO:0000313" key="1">
    <source>
        <dbReference type="EMBL" id="GFT62157.1"/>
    </source>
</evidence>
<name>A0A8X6TVV5_NEPPI</name>
<dbReference type="AlphaFoldDB" id="A0A8X6TVV5"/>